<evidence type="ECO:0000259" key="2">
    <source>
        <dbReference type="Pfam" id="PF12802"/>
    </source>
</evidence>
<dbReference type="Pfam" id="PF12802">
    <property type="entry name" value="MarR_2"/>
    <property type="match status" value="1"/>
</dbReference>
<dbReference type="AlphaFoldDB" id="A0A2S0WL72"/>
<name>A0A2S0WL72_9ACTN</name>
<accession>A0A5F2ETH7</accession>
<dbReference type="GO" id="GO:0016301">
    <property type="term" value="F:kinase activity"/>
    <property type="evidence" value="ECO:0007669"/>
    <property type="project" value="UniProtKB-KW"/>
</dbReference>
<dbReference type="SUPFAM" id="SSF53067">
    <property type="entry name" value="Actin-like ATPase domain"/>
    <property type="match status" value="1"/>
</dbReference>
<keyword evidence="3" id="KW-0808">Transferase</keyword>
<dbReference type="KEGG" id="aez:C3E78_07705"/>
<dbReference type="PANTHER" id="PTHR18964">
    <property type="entry name" value="ROK (REPRESSOR, ORF, KINASE) FAMILY"/>
    <property type="match status" value="1"/>
</dbReference>
<dbReference type="InterPro" id="IPR000600">
    <property type="entry name" value="ROK"/>
</dbReference>
<sequence length="407" mass="41818">MATAGRSGIGTNQEDVRRHNLGTVLGHVHRAGRLSRAELTARMGLNRSTIAGLVTELESLGLAEQAKPSGARIGAGRPSVDVKARTGAYVLAVDLRVDGLTVARVGLGGVVQARATGPVPAGHDPETIASSVVELMRLVVKDVEPGSALVGVGVGVPGIIRAEDGLVRLAPNLGWRDVPFAKILAERIGTFAVPVLGNDADLGALAEHLRGAGVGVEDLVYLSGEVGVGAGVIVSGHKLEGAGGYAGEIGHMPYVPQGKLCHCGARGCWETEIGASAIALAIGCPAERVGALGEYLEAVHEAPEDLRLVGRHLGRGLAGMVNMLNPRVIVLGGYLRSLFPLVHDDVESELAVHALIAPRELVRVTLPGLSGDSVLHGAAELAFEPLLADPVGRLAEACLDVDAALAV</sequence>
<accession>A0A2S0WL72</accession>
<proteinExistence type="inferred from homology"/>
<dbReference type="EMBL" id="CP026952">
    <property type="protein sequence ID" value="AWB92093.1"/>
    <property type="molecule type" value="Genomic_DNA"/>
</dbReference>
<comment type="similarity">
    <text evidence="1">Belongs to the ROK (NagC/XylR) family.</text>
</comment>
<dbReference type="InterPro" id="IPR043129">
    <property type="entry name" value="ATPase_NBD"/>
</dbReference>
<dbReference type="SUPFAM" id="SSF46785">
    <property type="entry name" value="Winged helix' DNA-binding domain"/>
    <property type="match status" value="1"/>
</dbReference>
<dbReference type="RefSeq" id="WP_108577738.1">
    <property type="nucleotide sequence ID" value="NZ_CP026952.1"/>
</dbReference>
<dbReference type="Pfam" id="PF00480">
    <property type="entry name" value="ROK"/>
    <property type="match status" value="1"/>
</dbReference>
<reference evidence="4" key="1">
    <citation type="submission" date="2018-01" db="EMBL/GenBank/DDBJ databases">
        <authorList>
            <person name="Li J."/>
        </authorList>
    </citation>
    <scope>NUCLEOTIDE SEQUENCE [LARGE SCALE GENOMIC DNA]</scope>
    <source>
        <strain evidence="4">592</strain>
    </source>
</reference>
<organism evidence="3 4">
    <name type="scientific">Aeromicrobium chenweiae</name>
    <dbReference type="NCBI Taxonomy" id="2079793"/>
    <lineage>
        <taxon>Bacteria</taxon>
        <taxon>Bacillati</taxon>
        <taxon>Actinomycetota</taxon>
        <taxon>Actinomycetes</taxon>
        <taxon>Propionibacteriales</taxon>
        <taxon>Nocardioidaceae</taxon>
        <taxon>Aeromicrobium</taxon>
    </lineage>
</organism>
<evidence type="ECO:0000256" key="1">
    <source>
        <dbReference type="ARBA" id="ARBA00006479"/>
    </source>
</evidence>
<dbReference type="Proteomes" id="UP000244384">
    <property type="component" value="Chromosome"/>
</dbReference>
<dbReference type="InterPro" id="IPR000835">
    <property type="entry name" value="HTH_MarR-typ"/>
</dbReference>
<dbReference type="InterPro" id="IPR036388">
    <property type="entry name" value="WH-like_DNA-bd_sf"/>
</dbReference>
<evidence type="ECO:0000313" key="4">
    <source>
        <dbReference type="Proteomes" id="UP000244384"/>
    </source>
</evidence>
<keyword evidence="4" id="KW-1185">Reference proteome</keyword>
<dbReference type="OrthoDB" id="3225083at2"/>
<feature type="domain" description="HTH marR-type" evidence="2">
    <location>
        <begin position="24"/>
        <end position="67"/>
    </location>
</feature>
<dbReference type="Gene3D" id="1.10.10.10">
    <property type="entry name" value="Winged helix-like DNA-binding domain superfamily/Winged helix DNA-binding domain"/>
    <property type="match status" value="1"/>
</dbReference>
<dbReference type="Gene3D" id="3.30.420.40">
    <property type="match status" value="2"/>
</dbReference>
<dbReference type="InterPro" id="IPR036390">
    <property type="entry name" value="WH_DNA-bd_sf"/>
</dbReference>
<protein>
    <submittedName>
        <fullName evidence="3">Sugar kinase</fullName>
    </submittedName>
</protein>
<dbReference type="PANTHER" id="PTHR18964:SF149">
    <property type="entry name" value="BIFUNCTIONAL UDP-N-ACETYLGLUCOSAMINE 2-EPIMERASE_N-ACETYLMANNOSAMINE KINASE"/>
    <property type="match status" value="1"/>
</dbReference>
<keyword evidence="3" id="KW-0418">Kinase</keyword>
<gene>
    <name evidence="3" type="ORF">C3E78_07705</name>
</gene>
<evidence type="ECO:0000313" key="3">
    <source>
        <dbReference type="EMBL" id="AWB92093.1"/>
    </source>
</evidence>